<organism evidence="2 3">
    <name type="scientific">Clarias magur</name>
    <name type="common">Asian catfish</name>
    <name type="synonym">Macropteronotus magur</name>
    <dbReference type="NCBI Taxonomy" id="1594786"/>
    <lineage>
        <taxon>Eukaryota</taxon>
        <taxon>Metazoa</taxon>
        <taxon>Chordata</taxon>
        <taxon>Craniata</taxon>
        <taxon>Vertebrata</taxon>
        <taxon>Euteleostomi</taxon>
        <taxon>Actinopterygii</taxon>
        <taxon>Neopterygii</taxon>
        <taxon>Teleostei</taxon>
        <taxon>Ostariophysi</taxon>
        <taxon>Siluriformes</taxon>
        <taxon>Clariidae</taxon>
        <taxon>Clarias</taxon>
    </lineage>
</organism>
<proteinExistence type="predicted"/>
<evidence type="ECO:0000313" key="3">
    <source>
        <dbReference type="Proteomes" id="UP000727407"/>
    </source>
</evidence>
<keyword evidence="3" id="KW-1185">Reference proteome</keyword>
<sequence>MSISALRRGTSMALGSREETSWRWKHHHPGELGVNPPCNRRPCLISVLLRLLLSLFPLHSSSPKGCSNVISVM</sequence>
<accession>A0A8J4TCI3</accession>
<comment type="caution">
    <text evidence="2">The sequence shown here is derived from an EMBL/GenBank/DDBJ whole genome shotgun (WGS) entry which is preliminary data.</text>
</comment>
<name>A0A8J4TCI3_CLAMG</name>
<dbReference type="EMBL" id="QNUK01000475">
    <property type="protein sequence ID" value="KAF5892795.1"/>
    <property type="molecule type" value="Genomic_DNA"/>
</dbReference>
<dbReference type="AlphaFoldDB" id="A0A8J4TCI3"/>
<feature type="region of interest" description="Disordered" evidence="1">
    <location>
        <begin position="1"/>
        <end position="20"/>
    </location>
</feature>
<protein>
    <submittedName>
        <fullName evidence="2">Uracil-DNA glycosylase</fullName>
    </submittedName>
</protein>
<dbReference type="Proteomes" id="UP000727407">
    <property type="component" value="Unassembled WGS sequence"/>
</dbReference>
<gene>
    <name evidence="2" type="ORF">DAT39_017505</name>
</gene>
<evidence type="ECO:0000256" key="1">
    <source>
        <dbReference type="SAM" id="MobiDB-lite"/>
    </source>
</evidence>
<evidence type="ECO:0000313" key="2">
    <source>
        <dbReference type="EMBL" id="KAF5892795.1"/>
    </source>
</evidence>
<reference evidence="2" key="1">
    <citation type="submission" date="2020-07" db="EMBL/GenBank/DDBJ databases">
        <title>Clarias magur genome sequencing, assembly and annotation.</title>
        <authorList>
            <person name="Kushwaha B."/>
            <person name="Kumar R."/>
            <person name="Das P."/>
            <person name="Joshi C.G."/>
            <person name="Kumar D."/>
            <person name="Nagpure N.S."/>
            <person name="Pandey M."/>
            <person name="Agarwal S."/>
            <person name="Srivastava S."/>
            <person name="Singh M."/>
            <person name="Sahoo L."/>
            <person name="Jayasankar P."/>
            <person name="Meher P.K."/>
            <person name="Koringa P.G."/>
            <person name="Iquebal M.A."/>
            <person name="Das S.P."/>
            <person name="Bit A."/>
            <person name="Patnaik S."/>
            <person name="Patel N."/>
            <person name="Shah T.M."/>
            <person name="Hinsu A."/>
            <person name="Jena J.K."/>
        </authorList>
    </citation>
    <scope>NUCLEOTIDE SEQUENCE</scope>
    <source>
        <strain evidence="2">CIFAMagur01</strain>
        <tissue evidence="2">Testis</tissue>
    </source>
</reference>